<dbReference type="PANTHER" id="PTHR43369">
    <property type="entry name" value="PHOSPHORIBOSYLGLYCINAMIDE FORMYLTRANSFERASE"/>
    <property type="match status" value="1"/>
</dbReference>
<accession>A0A4Q0XER3</accession>
<comment type="caution">
    <text evidence="6">The sequence shown here is derived from an EMBL/GenBank/DDBJ whole genome shotgun (WGS) entry which is preliminary data.</text>
</comment>
<dbReference type="GO" id="GO:0004644">
    <property type="term" value="F:phosphoribosylglycinamide formyltransferase activity"/>
    <property type="evidence" value="ECO:0007669"/>
    <property type="project" value="UniProtKB-EC"/>
</dbReference>
<dbReference type="Gene3D" id="3.40.50.12230">
    <property type="match status" value="1"/>
</dbReference>
<dbReference type="EMBL" id="SDDZ01000008">
    <property type="protein sequence ID" value="RXJ46048.1"/>
    <property type="molecule type" value="Genomic_DNA"/>
</dbReference>
<dbReference type="GO" id="GO:0005737">
    <property type="term" value="C:cytoplasm"/>
    <property type="evidence" value="ECO:0007669"/>
    <property type="project" value="TreeGrafter"/>
</dbReference>
<keyword evidence="3" id="KW-0808">Transferase</keyword>
<evidence type="ECO:0000313" key="6">
    <source>
        <dbReference type="EMBL" id="RXJ46048.1"/>
    </source>
</evidence>
<dbReference type="InterPro" id="IPR002376">
    <property type="entry name" value="Formyl_transf_N"/>
</dbReference>
<evidence type="ECO:0000256" key="2">
    <source>
        <dbReference type="ARBA" id="ARBA00012254"/>
    </source>
</evidence>
<evidence type="ECO:0000256" key="3">
    <source>
        <dbReference type="ARBA" id="ARBA00022679"/>
    </source>
</evidence>
<evidence type="ECO:0000259" key="5">
    <source>
        <dbReference type="Pfam" id="PF00551"/>
    </source>
</evidence>
<keyword evidence="7" id="KW-1185">Reference proteome</keyword>
<gene>
    <name evidence="6" type="ORF">ESZ48_13215</name>
</gene>
<protein>
    <recommendedName>
        <fullName evidence="2">phosphoribosylglycinamide formyltransferase 1</fullName>
        <ecNumber evidence="2">2.1.2.2</ecNumber>
    </recommendedName>
</protein>
<dbReference type="PANTHER" id="PTHR43369:SF2">
    <property type="entry name" value="PHOSPHORIBOSYLGLYCINAMIDE FORMYLTRANSFERASE"/>
    <property type="match status" value="1"/>
</dbReference>
<keyword evidence="4" id="KW-0658">Purine biosynthesis</keyword>
<comment type="pathway">
    <text evidence="1">Purine metabolism; IMP biosynthesis via de novo pathway; N(2)-formyl-N(1)-(5-phospho-D-ribosyl)glycinamide from N(1)-(5-phospho-D-ribosyl)glycinamide (10-formyl THF route): step 1/1.</text>
</comment>
<dbReference type="InterPro" id="IPR036477">
    <property type="entry name" value="Formyl_transf_N_sf"/>
</dbReference>
<name>A0A4Q0XER3_9FLAO</name>
<dbReference type="AlphaFoldDB" id="A0A4Q0XER3"/>
<dbReference type="Pfam" id="PF00551">
    <property type="entry name" value="Formyl_trans_N"/>
    <property type="match status" value="1"/>
</dbReference>
<proteinExistence type="predicted"/>
<evidence type="ECO:0000256" key="4">
    <source>
        <dbReference type="ARBA" id="ARBA00022755"/>
    </source>
</evidence>
<dbReference type="Proteomes" id="UP000289792">
    <property type="component" value="Unassembled WGS sequence"/>
</dbReference>
<reference evidence="6 7" key="1">
    <citation type="submission" date="2019-01" db="EMBL/GenBank/DDBJ databases">
        <title>Genome sequence of the Antarctic species Gelidibacter gilvus ACAM 158(T).</title>
        <authorList>
            <person name="Bowman J.P."/>
        </authorList>
    </citation>
    <scope>NUCLEOTIDE SEQUENCE [LARGE SCALE GENOMIC DNA]</scope>
    <source>
        <strain evidence="6 7">IC158</strain>
    </source>
</reference>
<dbReference type="GO" id="GO:0006189">
    <property type="term" value="P:'de novo' IMP biosynthetic process"/>
    <property type="evidence" value="ECO:0007669"/>
    <property type="project" value="TreeGrafter"/>
</dbReference>
<evidence type="ECO:0000256" key="1">
    <source>
        <dbReference type="ARBA" id="ARBA00005054"/>
    </source>
</evidence>
<dbReference type="SUPFAM" id="SSF53328">
    <property type="entry name" value="Formyltransferase"/>
    <property type="match status" value="1"/>
</dbReference>
<dbReference type="EC" id="2.1.2.2" evidence="2"/>
<organism evidence="6 7">
    <name type="scientific">Gelidibacter gilvus</name>
    <dbReference type="NCBI Taxonomy" id="59602"/>
    <lineage>
        <taxon>Bacteria</taxon>
        <taxon>Pseudomonadati</taxon>
        <taxon>Bacteroidota</taxon>
        <taxon>Flavobacteriia</taxon>
        <taxon>Flavobacteriales</taxon>
        <taxon>Flavobacteriaceae</taxon>
        <taxon>Gelidibacter</taxon>
    </lineage>
</organism>
<dbReference type="OrthoDB" id="9806170at2"/>
<dbReference type="RefSeq" id="WP_129017978.1">
    <property type="nucleotide sequence ID" value="NZ_SDDZ01000008.1"/>
</dbReference>
<sequence length="234" mass="27317">MINNWILLGPANAKKTEIVISALIDNPIIRTKPFVLMCETDTGCAVELAIKHKIEIHIVDDIKLKSPKVIEMLKSLQADVLISCGWSYKIPVEHNIYFKYPIINCHGSVLPDYKGKRAYLHQWANIEGFYGATIHTISDKFDQGEIIIQGKQKLFLKENLIMIHRRLSELTAQLIPQALLMIDYNLPTQNNYMKKNSQSRYFYNIKKRKLVLHRLINRFAYYFNLKKWSTPHKM</sequence>
<feature type="domain" description="Formyl transferase N-terminal" evidence="5">
    <location>
        <begin position="38"/>
        <end position="179"/>
    </location>
</feature>
<evidence type="ECO:0000313" key="7">
    <source>
        <dbReference type="Proteomes" id="UP000289792"/>
    </source>
</evidence>